<feature type="region of interest" description="Disordered" evidence="4">
    <location>
        <begin position="15"/>
        <end position="35"/>
    </location>
</feature>
<dbReference type="GO" id="GO:0052040">
    <property type="term" value="P:symbiont-mediated perturbation of host programmed cell death"/>
    <property type="evidence" value="ECO:0007669"/>
    <property type="project" value="UniProtKB-KW"/>
</dbReference>
<dbReference type="GO" id="GO:0005576">
    <property type="term" value="C:extracellular region"/>
    <property type="evidence" value="ECO:0007669"/>
    <property type="project" value="UniProtKB-SubCell"/>
</dbReference>
<gene>
    <name evidence="5" type="ORF">J2W43_003532</name>
</gene>
<dbReference type="Proteomes" id="UP001252613">
    <property type="component" value="Unassembled WGS sequence"/>
</dbReference>
<evidence type="ECO:0000256" key="3">
    <source>
        <dbReference type="ARBA" id="ARBA00022978"/>
    </source>
</evidence>
<reference evidence="5" key="1">
    <citation type="submission" date="2023-07" db="EMBL/GenBank/DDBJ databases">
        <title>Sorghum-associated microbial communities from plants grown in Nebraska, USA.</title>
        <authorList>
            <person name="Schachtman D."/>
        </authorList>
    </citation>
    <scope>NUCLEOTIDE SEQUENCE</scope>
    <source>
        <strain evidence="5">3432</strain>
    </source>
</reference>
<accession>A0AAW8MCW6</accession>
<feature type="compositionally biased region" description="Low complexity" evidence="4">
    <location>
        <begin position="224"/>
        <end position="233"/>
    </location>
</feature>
<evidence type="ECO:0000256" key="4">
    <source>
        <dbReference type="SAM" id="MobiDB-lite"/>
    </source>
</evidence>
<dbReference type="EMBL" id="JAVDVC010000006">
    <property type="protein sequence ID" value="MDR6959535.1"/>
    <property type="molecule type" value="Genomic_DNA"/>
</dbReference>
<name>A0AAW8MCW6_9PSED</name>
<dbReference type="AlphaFoldDB" id="A0AAW8MCW6"/>
<feature type="region of interest" description="Disordered" evidence="4">
    <location>
        <begin position="198"/>
        <end position="233"/>
    </location>
</feature>
<proteinExistence type="predicted"/>
<protein>
    <recommendedName>
        <fullName evidence="7">Harpin HrpZ</fullName>
    </recommendedName>
</protein>
<evidence type="ECO:0000313" key="5">
    <source>
        <dbReference type="EMBL" id="MDR6959535.1"/>
    </source>
</evidence>
<keyword evidence="3" id="KW-0928">Hypersensitive response elicitation</keyword>
<comment type="caution">
    <text evidence="5">The sequence shown here is derived from an EMBL/GenBank/DDBJ whole genome shotgun (WGS) entry which is preliminary data.</text>
</comment>
<sequence>MLNPIISLVAPAIGGSDASGVSSSKNTGSSNAAPSLSGVITELANSMMSGGKPDLNSPLGKMVHDKLSENKGMGLMGLAANPQETLKNALMDVVKDKMGSNFIANAGSRDSKDLMAEVASGLGQSALNNALQPKGDGTTFSKADKPLLQQVADYMDKNKATFGAPDSGSWSKELDEDNYLSKGETAKFKQALEQVSQHMAGGPNKTDYPDNERMMGGGQGGLGSSPAPSSGTSEIDQLRQMLNSNAGMEAFQQGLQLGLGIASGAPSGIAMSQGEHTASRAAQNVVDVMRASIA</sequence>
<dbReference type="InterPro" id="IPR006961">
    <property type="entry name" value="HrpN/Z"/>
</dbReference>
<keyword evidence="2" id="KW-0964">Secreted</keyword>
<evidence type="ECO:0008006" key="7">
    <source>
        <dbReference type="Google" id="ProtNLM"/>
    </source>
</evidence>
<evidence type="ECO:0000256" key="1">
    <source>
        <dbReference type="ARBA" id="ARBA00004613"/>
    </source>
</evidence>
<dbReference type="Pfam" id="PF04877">
    <property type="entry name" value="Harpin"/>
    <property type="match status" value="1"/>
</dbReference>
<feature type="compositionally biased region" description="Low complexity" evidence="4">
    <location>
        <begin position="18"/>
        <end position="33"/>
    </location>
</feature>
<evidence type="ECO:0000313" key="6">
    <source>
        <dbReference type="Proteomes" id="UP001252613"/>
    </source>
</evidence>
<comment type="subcellular location">
    <subcellularLocation>
        <location evidence="1">Secreted</location>
    </subcellularLocation>
</comment>
<organism evidence="5 6">
    <name type="scientific">Pseudomonas brassicacearum</name>
    <dbReference type="NCBI Taxonomy" id="930166"/>
    <lineage>
        <taxon>Bacteria</taxon>
        <taxon>Pseudomonadati</taxon>
        <taxon>Pseudomonadota</taxon>
        <taxon>Gammaproteobacteria</taxon>
        <taxon>Pseudomonadales</taxon>
        <taxon>Pseudomonadaceae</taxon>
        <taxon>Pseudomonas</taxon>
    </lineage>
</organism>
<evidence type="ECO:0000256" key="2">
    <source>
        <dbReference type="ARBA" id="ARBA00022525"/>
    </source>
</evidence>
<dbReference type="RefSeq" id="WP_310362894.1">
    <property type="nucleotide sequence ID" value="NZ_JAVDVC010000006.1"/>
</dbReference>